<proteinExistence type="predicted"/>
<reference evidence="1 2" key="1">
    <citation type="submission" date="2017-09" db="EMBL/GenBank/DDBJ databases">
        <title>Comparative genomics of rhizobia isolated from Phaseolus vulgaris in China.</title>
        <authorList>
            <person name="Tong W."/>
        </authorList>
    </citation>
    <scope>NUCLEOTIDE SEQUENCE [LARGE SCALE GENOMIC DNA]</scope>
    <source>
        <strain evidence="1 2">PCH1</strain>
    </source>
</reference>
<evidence type="ECO:0000313" key="2">
    <source>
        <dbReference type="Proteomes" id="UP000220353"/>
    </source>
</evidence>
<sequence>MSNIAVFPPRTTKERARVADLENAKARMLRVAAELDRILAALSQHSLKPACEQRPRTGT</sequence>
<protein>
    <submittedName>
        <fullName evidence="1">Uncharacterized protein</fullName>
    </submittedName>
</protein>
<evidence type="ECO:0000313" key="1">
    <source>
        <dbReference type="EMBL" id="PDT45249.1"/>
    </source>
</evidence>
<dbReference type="EMBL" id="NWTC01000023">
    <property type="protein sequence ID" value="PDT45249.1"/>
    <property type="molecule type" value="Genomic_DNA"/>
</dbReference>
<organism evidence="1 2">
    <name type="scientific">Rhizobium fredii</name>
    <name type="common">Sinorhizobium fredii</name>
    <dbReference type="NCBI Taxonomy" id="380"/>
    <lineage>
        <taxon>Bacteria</taxon>
        <taxon>Pseudomonadati</taxon>
        <taxon>Pseudomonadota</taxon>
        <taxon>Alphaproteobacteria</taxon>
        <taxon>Hyphomicrobiales</taxon>
        <taxon>Rhizobiaceae</taxon>
        <taxon>Sinorhizobium/Ensifer group</taxon>
        <taxon>Sinorhizobium</taxon>
    </lineage>
</organism>
<dbReference type="AlphaFoldDB" id="A0A2A6LT07"/>
<accession>A0A2A6LT07</accession>
<dbReference type="Proteomes" id="UP000220353">
    <property type="component" value="Unassembled WGS sequence"/>
</dbReference>
<comment type="caution">
    <text evidence="1">The sequence shown here is derived from an EMBL/GenBank/DDBJ whole genome shotgun (WGS) entry which is preliminary data.</text>
</comment>
<gene>
    <name evidence="1" type="ORF">CO661_24715</name>
</gene>
<dbReference type="RefSeq" id="WP_097587460.1">
    <property type="nucleotide sequence ID" value="NZ_NWTC01000023.1"/>
</dbReference>
<name>A0A2A6LT07_RHIFR</name>